<dbReference type="PROSITE" id="PS51387">
    <property type="entry name" value="FAD_PCMH"/>
    <property type="match status" value="1"/>
</dbReference>
<comment type="cofactor">
    <cofactor evidence="1">
        <name>FAD</name>
        <dbReference type="ChEBI" id="CHEBI:57692"/>
    </cofactor>
</comment>
<dbReference type="Gene3D" id="3.30.465.10">
    <property type="match status" value="1"/>
</dbReference>
<dbReference type="Proteomes" id="UP000194360">
    <property type="component" value="Unassembled WGS sequence"/>
</dbReference>
<dbReference type="Gene3D" id="3.30.70.2740">
    <property type="match status" value="1"/>
</dbReference>
<dbReference type="Gene3D" id="1.10.45.10">
    <property type="entry name" value="Vanillyl-alcohol Oxidase, Chain A, domain 4"/>
    <property type="match status" value="1"/>
</dbReference>
<dbReference type="OrthoDB" id="9770306at2"/>
<organism evidence="9 10">
    <name type="scientific">Pseudonocardia autotrophica</name>
    <name type="common">Amycolata autotrophica</name>
    <name type="synonym">Nocardia autotrophica</name>
    <dbReference type="NCBI Taxonomy" id="2074"/>
    <lineage>
        <taxon>Bacteria</taxon>
        <taxon>Bacillati</taxon>
        <taxon>Actinomycetota</taxon>
        <taxon>Actinomycetes</taxon>
        <taxon>Pseudonocardiales</taxon>
        <taxon>Pseudonocardiaceae</taxon>
        <taxon>Pseudonocardia</taxon>
    </lineage>
</organism>
<evidence type="ECO:0000256" key="5">
    <source>
        <dbReference type="ARBA" id="ARBA00023002"/>
    </source>
</evidence>
<evidence type="ECO:0000313" key="10">
    <source>
        <dbReference type="Proteomes" id="UP000194360"/>
    </source>
</evidence>
<keyword evidence="2" id="KW-0285">Flavoprotein</keyword>
<gene>
    <name evidence="9" type="primary">glpC_2</name>
    <name evidence="9" type="ORF">BG845_04487</name>
</gene>
<dbReference type="PANTHER" id="PTHR11748:SF119">
    <property type="entry name" value="D-2-HYDROXYGLUTARATE DEHYDROGENASE"/>
    <property type="match status" value="1"/>
</dbReference>
<dbReference type="SUPFAM" id="SSF56176">
    <property type="entry name" value="FAD-binding/transporter-associated domain-like"/>
    <property type="match status" value="1"/>
</dbReference>
<evidence type="ECO:0000256" key="3">
    <source>
        <dbReference type="ARBA" id="ARBA00022723"/>
    </source>
</evidence>
<evidence type="ECO:0000256" key="2">
    <source>
        <dbReference type="ARBA" id="ARBA00022630"/>
    </source>
</evidence>
<evidence type="ECO:0000256" key="6">
    <source>
        <dbReference type="ARBA" id="ARBA00023004"/>
    </source>
</evidence>
<dbReference type="InterPro" id="IPR016166">
    <property type="entry name" value="FAD-bd_PCMH"/>
</dbReference>
<keyword evidence="4" id="KW-0274">FAD</keyword>
<evidence type="ECO:0000256" key="1">
    <source>
        <dbReference type="ARBA" id="ARBA00001974"/>
    </source>
</evidence>
<dbReference type="STRING" id="2074.BG845_04487"/>
<dbReference type="InterPro" id="IPR009051">
    <property type="entry name" value="Helical_ferredxn"/>
</dbReference>
<dbReference type="EMBL" id="MIGB01000027">
    <property type="protein sequence ID" value="OSY37864.1"/>
    <property type="molecule type" value="Genomic_DNA"/>
</dbReference>
<keyword evidence="10" id="KW-1185">Reference proteome</keyword>
<dbReference type="Gene3D" id="1.10.1060.10">
    <property type="entry name" value="Alpha-helical ferredoxin"/>
    <property type="match status" value="1"/>
</dbReference>
<keyword evidence="3" id="KW-0479">Metal-binding</keyword>
<dbReference type="GO" id="GO:0051536">
    <property type="term" value="F:iron-sulfur cluster binding"/>
    <property type="evidence" value="ECO:0007669"/>
    <property type="project" value="UniProtKB-KW"/>
</dbReference>
<keyword evidence="7" id="KW-0411">Iron-sulfur</keyword>
<protein>
    <submittedName>
        <fullName evidence="9">Anaerobic glycerol-3-phosphate dehydrogenase subunit C</fullName>
    </submittedName>
</protein>
<dbReference type="GO" id="GO:0071949">
    <property type="term" value="F:FAD binding"/>
    <property type="evidence" value="ECO:0007669"/>
    <property type="project" value="InterPro"/>
</dbReference>
<evidence type="ECO:0000259" key="8">
    <source>
        <dbReference type="PROSITE" id="PS51387"/>
    </source>
</evidence>
<dbReference type="InterPro" id="IPR016164">
    <property type="entry name" value="FAD-linked_Oxase-like_C"/>
</dbReference>
<reference evidence="9 10" key="1">
    <citation type="submission" date="2016-09" db="EMBL/GenBank/DDBJ databases">
        <title>Pseudonocardia autotrophica DSM535, a candidate organism with high potential of specific P450 cytochromes.</title>
        <authorList>
            <person name="Grumaz C."/>
            <person name="Vainshtein Y."/>
            <person name="Kirstahler P."/>
            <person name="Sohn K."/>
        </authorList>
    </citation>
    <scope>NUCLEOTIDE SEQUENCE [LARGE SCALE GENOMIC DNA]</scope>
    <source>
        <strain evidence="9 10">DSM 535</strain>
    </source>
</reference>
<comment type="caution">
    <text evidence="9">The sequence shown here is derived from an EMBL/GenBank/DDBJ whole genome shotgun (WGS) entry which is preliminary data.</text>
</comment>
<dbReference type="InterPro" id="IPR036318">
    <property type="entry name" value="FAD-bd_PCMH-like_sf"/>
</dbReference>
<dbReference type="InterPro" id="IPR017896">
    <property type="entry name" value="4Fe4S_Fe-S-bd"/>
</dbReference>
<dbReference type="Pfam" id="PF13183">
    <property type="entry name" value="Fer4_8"/>
    <property type="match status" value="1"/>
</dbReference>
<dbReference type="PANTHER" id="PTHR11748">
    <property type="entry name" value="D-LACTATE DEHYDROGENASE"/>
    <property type="match status" value="1"/>
</dbReference>
<dbReference type="AlphaFoldDB" id="A0A1Y2MRL3"/>
<dbReference type="PROSITE" id="PS00198">
    <property type="entry name" value="4FE4S_FER_1"/>
    <property type="match status" value="1"/>
</dbReference>
<dbReference type="InterPro" id="IPR016171">
    <property type="entry name" value="Vanillyl_alc_oxidase_C-sub2"/>
</dbReference>
<proteinExistence type="predicted"/>
<dbReference type="InterPro" id="IPR006094">
    <property type="entry name" value="Oxid_FAD_bind_N"/>
</dbReference>
<dbReference type="GO" id="GO:0004458">
    <property type="term" value="F:D-lactate dehydrogenase (cytochrome) activity"/>
    <property type="evidence" value="ECO:0007669"/>
    <property type="project" value="TreeGrafter"/>
</dbReference>
<evidence type="ECO:0000256" key="4">
    <source>
        <dbReference type="ARBA" id="ARBA00022827"/>
    </source>
</evidence>
<dbReference type="GO" id="GO:0046872">
    <property type="term" value="F:metal ion binding"/>
    <property type="evidence" value="ECO:0007669"/>
    <property type="project" value="UniProtKB-KW"/>
</dbReference>
<evidence type="ECO:0000313" key="9">
    <source>
        <dbReference type="EMBL" id="OSY37864.1"/>
    </source>
</evidence>
<dbReference type="Pfam" id="PF02913">
    <property type="entry name" value="FAD-oxidase_C"/>
    <property type="match status" value="1"/>
</dbReference>
<dbReference type="InterPro" id="IPR017900">
    <property type="entry name" value="4Fe4S_Fe_S_CS"/>
</dbReference>
<dbReference type="InterPro" id="IPR016169">
    <property type="entry name" value="FAD-bd_PCMH_sub2"/>
</dbReference>
<accession>A0A1Y2MRL3</accession>
<feature type="domain" description="FAD-binding PCMH-type" evidence="8">
    <location>
        <begin position="53"/>
        <end position="284"/>
    </location>
</feature>
<sequence>MTAELTGTTTGHTTTEHAATVPGLEQALRSRLAGEVAFDDYSRHLFSRDASMYAITPLGVVFPRSHDDVAEAVRIAGEFGVPVVPRGAGTSLAGQTVGPGIVLDTSRHLNRIVEIDPAARTAVVEVGVVQDQLNQAAGEHGLMFGPDTSTSNRATIGGMLGNNSAGSGSLTFGMTIDHIRALDVVLADGSTARLEPVDEAERLRRAEADTLEGRLHRELPALVDANEKAIADGMPLFWRRACGYRLDRLAGYGDANPFDLAKFVVGAEGTLVLATRAVVDLVPKPKRTVYAVGHFATVHGAISATLDALSCAPHQVEMMDKTILDLSRQKIEYADLGNHLVGDPAALLFVSFSGDDEPELVAKLDALTALWERHGHGYHTLRLVTPAEQAALLKVRKSSLGLLMAAGEGTRRPLAFIEDTAVAPEHLAEYTERFAAILDEHGLEAGFYGHCSVGCLHIRPFVDLTDPEQVETMRVVAEKIKNLVAEYGGVNSSEHGDGLARSEFNREIFGDQLYEAMRQVKALFDPAGVLNPGKIVDAPPMTDNLRDRDALPPAPPLTTALSFEVIGSGSASGMRDAADRCMNIGLCRKTTAGVMCPSYQVTLQEEHSTRGRANALVKALSEPDPAAALADERLHEILDLCLMCKACKSECPMGVDMASLKSEALHQQHARHGTPLRSRLFGAIRTLNRLGAATAPVSNLPGRIGFLRRIMERTVGITAARPLPRFVRDDLVRRRRRHSPARGTAGTVTWLADSFTTYTEPHIGEAAIELLETAGWNVQLASGGCCGRSSLSKGLLDDARRKASGLVASLARDTPAGSPIVGCEPSCVFTLRDETIALLGDSPEAQQVGKRVRQVEELLVEAIDDGRLVLPERSGLSGRRVVYHGHCHQKAEVGTAATLALLRRIPGLEVAEIDSGCCGMAGSFGFEAEHYATSMDVGRDRLFPAIEAESADTLVAATGVSCRQQIFHGVGRTAWHPLELVRQALGGRG</sequence>
<dbReference type="Pfam" id="PF02754">
    <property type="entry name" value="CCG"/>
    <property type="match status" value="1"/>
</dbReference>
<dbReference type="SUPFAM" id="SSF46548">
    <property type="entry name" value="alpha-helical ferredoxin"/>
    <property type="match status" value="1"/>
</dbReference>
<keyword evidence="5" id="KW-0560">Oxidoreductase</keyword>
<dbReference type="InterPro" id="IPR004113">
    <property type="entry name" value="FAD-bd_oxidored_4_C"/>
</dbReference>
<dbReference type="SUPFAM" id="SSF55103">
    <property type="entry name" value="FAD-linked oxidases, C-terminal domain"/>
    <property type="match status" value="1"/>
</dbReference>
<dbReference type="Pfam" id="PF01565">
    <property type="entry name" value="FAD_binding_4"/>
    <property type="match status" value="1"/>
</dbReference>
<dbReference type="GO" id="GO:0008720">
    <property type="term" value="F:D-lactate dehydrogenase (NAD+) activity"/>
    <property type="evidence" value="ECO:0007669"/>
    <property type="project" value="TreeGrafter"/>
</dbReference>
<dbReference type="GO" id="GO:1903457">
    <property type="term" value="P:lactate catabolic process"/>
    <property type="evidence" value="ECO:0007669"/>
    <property type="project" value="TreeGrafter"/>
</dbReference>
<evidence type="ECO:0000256" key="7">
    <source>
        <dbReference type="ARBA" id="ARBA00023014"/>
    </source>
</evidence>
<dbReference type="InterPro" id="IPR004017">
    <property type="entry name" value="Cys_rich_dom"/>
</dbReference>
<dbReference type="RefSeq" id="WP_085914663.1">
    <property type="nucleotide sequence ID" value="NZ_AP018920.1"/>
</dbReference>
<keyword evidence="6" id="KW-0408">Iron</keyword>
<name>A0A1Y2MRL3_PSEAH</name>